<protein>
    <submittedName>
        <fullName evidence="2">Conjugal transfer protein TrbE</fullName>
    </submittedName>
</protein>
<dbReference type="CDD" id="cd01127">
    <property type="entry name" value="TrwB_TraG_TraD_VirD4"/>
    <property type="match status" value="1"/>
</dbReference>
<dbReference type="SUPFAM" id="SSF52540">
    <property type="entry name" value="P-loop containing nucleoside triphosphate hydrolases"/>
    <property type="match status" value="1"/>
</dbReference>
<dbReference type="Pfam" id="PF19044">
    <property type="entry name" value="P-loop_TraG"/>
    <property type="match status" value="1"/>
</dbReference>
<name>T0Z5P8_9ZZZZ</name>
<feature type="domain" description="TraG P-loop" evidence="1">
    <location>
        <begin position="12"/>
        <end position="109"/>
    </location>
</feature>
<dbReference type="PANTHER" id="PTHR30121">
    <property type="entry name" value="UNCHARACTERIZED PROTEIN YJGR-RELATED"/>
    <property type="match status" value="1"/>
</dbReference>
<comment type="caution">
    <text evidence="2">The sequence shown here is derived from an EMBL/GenBank/DDBJ whole genome shotgun (WGS) entry which is preliminary data.</text>
</comment>
<reference evidence="2" key="1">
    <citation type="submission" date="2013-08" db="EMBL/GenBank/DDBJ databases">
        <authorList>
            <person name="Mendez C."/>
            <person name="Richter M."/>
            <person name="Ferrer M."/>
            <person name="Sanchez J."/>
        </authorList>
    </citation>
    <scope>NUCLEOTIDE SEQUENCE</scope>
</reference>
<proteinExistence type="predicted"/>
<dbReference type="EMBL" id="AUZY01009938">
    <property type="protein sequence ID" value="EQD40368.1"/>
    <property type="molecule type" value="Genomic_DNA"/>
</dbReference>
<dbReference type="PANTHER" id="PTHR30121:SF12">
    <property type="entry name" value="TYPE IV SECRETION SYSTEM PROTEIN CAGE"/>
    <property type="match status" value="1"/>
</dbReference>
<dbReference type="InterPro" id="IPR027417">
    <property type="entry name" value="P-loop_NTPase"/>
</dbReference>
<gene>
    <name evidence="2" type="ORF">B1B_14945</name>
</gene>
<evidence type="ECO:0000259" key="1">
    <source>
        <dbReference type="Pfam" id="PF19044"/>
    </source>
</evidence>
<accession>T0Z5P8</accession>
<sequence length="183" mass="20869">LTYLFHRLEQRFDGRPTLLVLDEAWVMLGHPVFKAKIREWLKVLRKANVAVVFATQSLSDLAKSGIADVIVESCPTKILLPNAAAQDDVARGIYRELLGLNDRQLEMLAAATPKRQYYMLHPDGRRLFELGLSGPELAFVGASGREEITRIRDLRAANPDGWPAQWLRERGEWAWAQAWENYQ</sequence>
<dbReference type="AlphaFoldDB" id="T0Z5P8"/>
<dbReference type="InterPro" id="IPR051162">
    <property type="entry name" value="T4SS_component"/>
</dbReference>
<dbReference type="Gene3D" id="3.40.50.300">
    <property type="entry name" value="P-loop containing nucleotide triphosphate hydrolases"/>
    <property type="match status" value="1"/>
</dbReference>
<organism evidence="2">
    <name type="scientific">mine drainage metagenome</name>
    <dbReference type="NCBI Taxonomy" id="410659"/>
    <lineage>
        <taxon>unclassified sequences</taxon>
        <taxon>metagenomes</taxon>
        <taxon>ecological metagenomes</taxon>
    </lineage>
</organism>
<feature type="non-terminal residue" evidence="2">
    <location>
        <position position="1"/>
    </location>
</feature>
<reference evidence="2" key="2">
    <citation type="journal article" date="2014" name="ISME J.">
        <title>Microbial stratification in low pH oxic and suboxic macroscopic growths along an acid mine drainage.</title>
        <authorList>
            <person name="Mendez-Garcia C."/>
            <person name="Mesa V."/>
            <person name="Sprenger R.R."/>
            <person name="Richter M."/>
            <person name="Diez M.S."/>
            <person name="Solano J."/>
            <person name="Bargiela R."/>
            <person name="Golyshina O.V."/>
            <person name="Manteca A."/>
            <person name="Ramos J.L."/>
            <person name="Gallego J.R."/>
            <person name="Llorente I."/>
            <person name="Martins Dos Santos V.A."/>
            <person name="Jensen O.N."/>
            <person name="Pelaez A.I."/>
            <person name="Sanchez J."/>
            <person name="Ferrer M."/>
        </authorList>
    </citation>
    <scope>NUCLEOTIDE SEQUENCE</scope>
</reference>
<evidence type="ECO:0000313" key="2">
    <source>
        <dbReference type="EMBL" id="EQD40368.1"/>
    </source>
</evidence>
<dbReference type="InterPro" id="IPR043964">
    <property type="entry name" value="P-loop_TraG"/>
</dbReference>